<sequence length="74" mass="8497">MGKRKDIVCFYFPLICCSSKESADHVIHCFPPFRILLWPHSFGLCLCMFLLSMTSPQQKLLHHHLLLTFSGAFG</sequence>
<protein>
    <submittedName>
        <fullName evidence="1">Uncharacterized protein</fullName>
    </submittedName>
</protein>
<gene>
    <name evidence="1" type="ORF">AQUCO_02000208v1</name>
</gene>
<keyword evidence="2" id="KW-1185">Reference proteome</keyword>
<proteinExistence type="predicted"/>
<accession>A0A2G5DGG1</accession>
<evidence type="ECO:0000313" key="1">
    <source>
        <dbReference type="EMBL" id="PIA42611.1"/>
    </source>
</evidence>
<dbReference type="OrthoDB" id="19182at2759"/>
<evidence type="ECO:0000313" key="2">
    <source>
        <dbReference type="Proteomes" id="UP000230069"/>
    </source>
</evidence>
<dbReference type="AlphaFoldDB" id="A0A2G5DGG1"/>
<dbReference type="Proteomes" id="UP000230069">
    <property type="component" value="Unassembled WGS sequence"/>
</dbReference>
<name>A0A2G5DGG1_AQUCA</name>
<dbReference type="InParanoid" id="A0A2G5DGG1"/>
<reference evidence="1 2" key="1">
    <citation type="submission" date="2017-09" db="EMBL/GenBank/DDBJ databases">
        <title>WGS assembly of Aquilegia coerulea Goldsmith.</title>
        <authorList>
            <person name="Hodges S."/>
            <person name="Kramer E."/>
            <person name="Nordborg M."/>
            <person name="Tomkins J."/>
            <person name="Borevitz J."/>
            <person name="Derieg N."/>
            <person name="Yan J."/>
            <person name="Mihaltcheva S."/>
            <person name="Hayes R.D."/>
            <person name="Rokhsar D."/>
        </authorList>
    </citation>
    <scope>NUCLEOTIDE SEQUENCE [LARGE SCALE GENOMIC DNA]</scope>
    <source>
        <strain evidence="2">cv. Goldsmith</strain>
    </source>
</reference>
<organism evidence="1 2">
    <name type="scientific">Aquilegia coerulea</name>
    <name type="common">Rocky mountain columbine</name>
    <dbReference type="NCBI Taxonomy" id="218851"/>
    <lineage>
        <taxon>Eukaryota</taxon>
        <taxon>Viridiplantae</taxon>
        <taxon>Streptophyta</taxon>
        <taxon>Embryophyta</taxon>
        <taxon>Tracheophyta</taxon>
        <taxon>Spermatophyta</taxon>
        <taxon>Magnoliopsida</taxon>
        <taxon>Ranunculales</taxon>
        <taxon>Ranunculaceae</taxon>
        <taxon>Thalictroideae</taxon>
        <taxon>Aquilegia</taxon>
    </lineage>
</organism>
<dbReference type="EMBL" id="KZ305037">
    <property type="protein sequence ID" value="PIA42611.1"/>
    <property type="molecule type" value="Genomic_DNA"/>
</dbReference>